<evidence type="ECO:0000256" key="3">
    <source>
        <dbReference type="ARBA" id="ARBA00022729"/>
    </source>
</evidence>
<keyword evidence="2" id="KW-0813">Transport</keyword>
<sequence>MWRKQIWKKTLAVGAVLTMMLTPLIACSNNQAQPSEKGSAGAPASETSAAGGTPVSYRLGDIVNPEQTNNFNPFLKTGNYAPLFDYIYNGLYYFNPVKGELVPRLASNAGTWSEDGKSFTVKLNANAKWHDGEAFTADDVVYTFQALKEHAALDYYRLWGDARLKDVKAVGEDAVTFELNASFPSLPNYLSTVYIVPEHLFSKEDPTTFLNKTPIGTGAFIFQSINESAIILKANADFFEGAPKITELVIQRFKDSPGLTLSLQKGEIQGSTGTLAMPSLPKLLENPDNKLQRYPGLGIFAVIINNDKPGLNDPVVRKAIQLAIDKNELVEKGEMGAATVGNPGFLSQSFGDLVDQSLLENPDYQVNVDKANELLAQAGYAKNSKGVYEKDGVELSFTYYTAANAPAQNKEAAMITDWLSKVGIGTTIKMATWPELTSIAASGDYDLIQNSITVPPDPQAALEVFHSKMTAPVGQNTPGLNWMRFRDDQIDAWLDQASSASEEERAGLYKQIQDRIAEVVPVAVLYTSGKAPYSETKFTGYDTNVPATSSISLTKVQAK</sequence>
<gene>
    <name evidence="7" type="ORF">H7B67_26415</name>
</gene>
<feature type="signal peptide" evidence="5">
    <location>
        <begin position="1"/>
        <end position="28"/>
    </location>
</feature>
<dbReference type="InterPro" id="IPR000914">
    <property type="entry name" value="SBP_5_dom"/>
</dbReference>
<feature type="region of interest" description="Disordered" evidence="4">
    <location>
        <begin position="32"/>
        <end position="51"/>
    </location>
</feature>
<dbReference type="CDD" id="cd00995">
    <property type="entry name" value="PBP2_NikA_DppA_OppA_like"/>
    <property type="match status" value="1"/>
</dbReference>
<dbReference type="InterPro" id="IPR030678">
    <property type="entry name" value="Peptide/Ni-bd"/>
</dbReference>
<name>A0A841SZQ9_9BACL</name>
<feature type="domain" description="Solute-binding protein family 5" evidence="6">
    <location>
        <begin position="100"/>
        <end position="466"/>
    </location>
</feature>
<dbReference type="Gene3D" id="3.40.190.10">
    <property type="entry name" value="Periplasmic binding protein-like II"/>
    <property type="match status" value="1"/>
</dbReference>
<keyword evidence="8" id="KW-1185">Reference proteome</keyword>
<dbReference type="PIRSF" id="PIRSF002741">
    <property type="entry name" value="MppA"/>
    <property type="match status" value="1"/>
</dbReference>
<dbReference type="InterPro" id="IPR039424">
    <property type="entry name" value="SBP_5"/>
</dbReference>
<dbReference type="PANTHER" id="PTHR30290:SF9">
    <property type="entry name" value="OLIGOPEPTIDE-BINDING PROTEIN APPA"/>
    <property type="match status" value="1"/>
</dbReference>
<reference evidence="7 8" key="1">
    <citation type="submission" date="2020-08" db="EMBL/GenBank/DDBJ databases">
        <title>Cohnella phylogeny.</title>
        <authorList>
            <person name="Dunlap C."/>
        </authorList>
    </citation>
    <scope>NUCLEOTIDE SEQUENCE [LARGE SCALE GENOMIC DNA]</scope>
    <source>
        <strain evidence="7 8">DSM 25241</strain>
    </source>
</reference>
<organism evidence="7 8">
    <name type="scientific">Cohnella thailandensis</name>
    <dbReference type="NCBI Taxonomy" id="557557"/>
    <lineage>
        <taxon>Bacteria</taxon>
        <taxon>Bacillati</taxon>
        <taxon>Bacillota</taxon>
        <taxon>Bacilli</taxon>
        <taxon>Bacillales</taxon>
        <taxon>Paenibacillaceae</taxon>
        <taxon>Cohnella</taxon>
    </lineage>
</organism>
<protein>
    <submittedName>
        <fullName evidence="7">ABC transporter substrate-binding protein</fullName>
    </submittedName>
</protein>
<dbReference type="GO" id="GO:0043190">
    <property type="term" value="C:ATP-binding cassette (ABC) transporter complex"/>
    <property type="evidence" value="ECO:0007669"/>
    <property type="project" value="InterPro"/>
</dbReference>
<evidence type="ECO:0000256" key="4">
    <source>
        <dbReference type="SAM" id="MobiDB-lite"/>
    </source>
</evidence>
<dbReference type="Proteomes" id="UP000535838">
    <property type="component" value="Unassembled WGS sequence"/>
</dbReference>
<evidence type="ECO:0000313" key="8">
    <source>
        <dbReference type="Proteomes" id="UP000535838"/>
    </source>
</evidence>
<evidence type="ECO:0000256" key="2">
    <source>
        <dbReference type="ARBA" id="ARBA00022448"/>
    </source>
</evidence>
<accession>A0A841SZQ9</accession>
<dbReference type="EMBL" id="JACJVQ010000024">
    <property type="protein sequence ID" value="MBB6637673.1"/>
    <property type="molecule type" value="Genomic_DNA"/>
</dbReference>
<comment type="caution">
    <text evidence="7">The sequence shown here is derived from an EMBL/GenBank/DDBJ whole genome shotgun (WGS) entry which is preliminary data.</text>
</comment>
<dbReference type="RefSeq" id="WP_185122883.1">
    <property type="nucleotide sequence ID" value="NZ_JACJVQ010000024.1"/>
</dbReference>
<keyword evidence="3 5" id="KW-0732">Signal</keyword>
<proteinExistence type="inferred from homology"/>
<dbReference type="Pfam" id="PF00496">
    <property type="entry name" value="SBP_bac_5"/>
    <property type="match status" value="1"/>
</dbReference>
<comment type="similarity">
    <text evidence="1">Belongs to the bacterial solute-binding protein 5 family.</text>
</comment>
<dbReference type="Gene3D" id="3.10.105.10">
    <property type="entry name" value="Dipeptide-binding Protein, Domain 3"/>
    <property type="match status" value="1"/>
</dbReference>
<dbReference type="GO" id="GO:1904680">
    <property type="term" value="F:peptide transmembrane transporter activity"/>
    <property type="evidence" value="ECO:0007669"/>
    <property type="project" value="TreeGrafter"/>
</dbReference>
<dbReference type="GO" id="GO:0015833">
    <property type="term" value="P:peptide transport"/>
    <property type="evidence" value="ECO:0007669"/>
    <property type="project" value="TreeGrafter"/>
</dbReference>
<evidence type="ECO:0000259" key="6">
    <source>
        <dbReference type="Pfam" id="PF00496"/>
    </source>
</evidence>
<dbReference type="GO" id="GO:0042597">
    <property type="term" value="C:periplasmic space"/>
    <property type="evidence" value="ECO:0007669"/>
    <property type="project" value="UniProtKB-ARBA"/>
</dbReference>
<dbReference type="PANTHER" id="PTHR30290">
    <property type="entry name" value="PERIPLASMIC BINDING COMPONENT OF ABC TRANSPORTER"/>
    <property type="match status" value="1"/>
</dbReference>
<feature type="chain" id="PRO_5038831586" evidence="5">
    <location>
        <begin position="29"/>
        <end position="559"/>
    </location>
</feature>
<evidence type="ECO:0000256" key="1">
    <source>
        <dbReference type="ARBA" id="ARBA00005695"/>
    </source>
</evidence>
<evidence type="ECO:0000256" key="5">
    <source>
        <dbReference type="SAM" id="SignalP"/>
    </source>
</evidence>
<evidence type="ECO:0000313" key="7">
    <source>
        <dbReference type="EMBL" id="MBB6637673.1"/>
    </source>
</evidence>
<dbReference type="AlphaFoldDB" id="A0A841SZQ9"/>
<dbReference type="SUPFAM" id="SSF53850">
    <property type="entry name" value="Periplasmic binding protein-like II"/>
    <property type="match status" value="1"/>
</dbReference>